<organism evidence="2 3">
    <name type="scientific">Streptomyces phaeoluteigriseus</name>
    <dbReference type="NCBI Taxonomy" id="114686"/>
    <lineage>
        <taxon>Bacteria</taxon>
        <taxon>Bacillati</taxon>
        <taxon>Actinomycetota</taxon>
        <taxon>Actinomycetes</taxon>
        <taxon>Kitasatosporales</taxon>
        <taxon>Streptomycetaceae</taxon>
        <taxon>Streptomyces</taxon>
        <taxon>Streptomyces aurantiacus group</taxon>
    </lineage>
</organism>
<gene>
    <name evidence="2" type="ORF">NFX46_29655</name>
</gene>
<dbReference type="RefSeq" id="WP_252553482.1">
    <property type="nucleotide sequence ID" value="NZ_CP099468.1"/>
</dbReference>
<keyword evidence="1" id="KW-0472">Membrane</keyword>
<feature type="transmembrane region" description="Helical" evidence="1">
    <location>
        <begin position="54"/>
        <end position="78"/>
    </location>
</feature>
<proteinExistence type="predicted"/>
<evidence type="ECO:0000313" key="2">
    <source>
        <dbReference type="EMBL" id="USQ87517.1"/>
    </source>
</evidence>
<reference evidence="2" key="1">
    <citation type="submission" date="2022-06" db="EMBL/GenBank/DDBJ databases">
        <title>Complete genome sequence of soil microorganisms Streptomyces sp. Qhu-M197 isolated from Alpine meadows habitats on the Tibetan Plateau.</title>
        <authorList>
            <person name="Zhang B."/>
            <person name="Xiang X."/>
            <person name="Fan J."/>
        </authorList>
    </citation>
    <scope>NUCLEOTIDE SEQUENCE</scope>
    <source>
        <strain evidence="2">Qhu-M197</strain>
    </source>
</reference>
<accession>A0ABY4ZES7</accession>
<dbReference type="Proteomes" id="UP001056374">
    <property type="component" value="Chromosome"/>
</dbReference>
<keyword evidence="3" id="KW-1185">Reference proteome</keyword>
<name>A0ABY4ZES7_9ACTN</name>
<protein>
    <submittedName>
        <fullName evidence="2">Uncharacterized protein</fullName>
    </submittedName>
</protein>
<feature type="transmembrane region" description="Helical" evidence="1">
    <location>
        <begin position="21"/>
        <end position="48"/>
    </location>
</feature>
<dbReference type="EMBL" id="CP099468">
    <property type="protein sequence ID" value="USQ87517.1"/>
    <property type="molecule type" value="Genomic_DNA"/>
</dbReference>
<evidence type="ECO:0000256" key="1">
    <source>
        <dbReference type="SAM" id="Phobius"/>
    </source>
</evidence>
<keyword evidence="1" id="KW-0812">Transmembrane</keyword>
<feature type="transmembrane region" description="Helical" evidence="1">
    <location>
        <begin position="90"/>
        <end position="112"/>
    </location>
</feature>
<sequence>MNVQRNVKPRDLGDWPACLPLAVLFWSWAALIAFGPVLLLTLFSAAWAQPMTEWSAWARVTMFQVGGVAAVLTPLYFAPGIRRLARAARWALLGLPAAAVALAVLVCLHHTLP</sequence>
<evidence type="ECO:0000313" key="3">
    <source>
        <dbReference type="Proteomes" id="UP001056374"/>
    </source>
</evidence>
<keyword evidence="1" id="KW-1133">Transmembrane helix</keyword>